<proteinExistence type="predicted"/>
<reference evidence="1" key="1">
    <citation type="submission" date="2013-01" db="EMBL/GenBank/DDBJ databases">
        <title>Genome assembly of Mariniradius saccharolyticus AK6.</title>
        <authorList>
            <person name="Vaidya B."/>
            <person name="Khatri I."/>
            <person name="Tanuku N.R.S."/>
            <person name="Subramanian S."/>
            <person name="Pinnaka A."/>
        </authorList>
    </citation>
    <scope>NUCLEOTIDE SEQUENCE [LARGE SCALE GENOMIC DNA]</scope>
    <source>
        <strain evidence="1">AK6</strain>
    </source>
</reference>
<dbReference type="AlphaFoldDB" id="M7XZP2"/>
<dbReference type="Proteomes" id="UP000010953">
    <property type="component" value="Unassembled WGS sequence"/>
</dbReference>
<keyword evidence="2" id="KW-1185">Reference proteome</keyword>
<sequence length="46" mass="5122">MVDFISEFGEKNQDSLCCIPLAGKLFESQSMQGAQYPDSETRDASF</sequence>
<dbReference type="InParanoid" id="M7XZP2"/>
<accession>M7XZP2</accession>
<comment type="caution">
    <text evidence="1">The sequence shown here is derived from an EMBL/GenBank/DDBJ whole genome shotgun (WGS) entry which is preliminary data.</text>
</comment>
<dbReference type="EMBL" id="AMZY02000008">
    <property type="protein sequence ID" value="EMS33972.1"/>
    <property type="molecule type" value="Genomic_DNA"/>
</dbReference>
<name>M7XZP2_9BACT</name>
<protein>
    <submittedName>
        <fullName evidence="1">Uncharacterized protein</fullName>
    </submittedName>
</protein>
<gene>
    <name evidence="1" type="ORF">C943_04291</name>
</gene>
<evidence type="ECO:0000313" key="1">
    <source>
        <dbReference type="EMBL" id="EMS33972.1"/>
    </source>
</evidence>
<organism evidence="1 2">
    <name type="scientific">Mariniradius saccharolyticus AK6</name>
    <dbReference type="NCBI Taxonomy" id="1239962"/>
    <lineage>
        <taxon>Bacteria</taxon>
        <taxon>Pseudomonadati</taxon>
        <taxon>Bacteroidota</taxon>
        <taxon>Cytophagia</taxon>
        <taxon>Cytophagales</taxon>
        <taxon>Cyclobacteriaceae</taxon>
        <taxon>Mariniradius</taxon>
    </lineage>
</organism>
<evidence type="ECO:0000313" key="2">
    <source>
        <dbReference type="Proteomes" id="UP000010953"/>
    </source>
</evidence>